<evidence type="ECO:0000256" key="4">
    <source>
        <dbReference type="ARBA" id="ARBA00022692"/>
    </source>
</evidence>
<dbReference type="PRINTS" id="PR00245">
    <property type="entry name" value="OLFACTORYR"/>
</dbReference>
<accession>A0A452GTI8</accession>
<evidence type="ECO:0000313" key="17">
    <source>
        <dbReference type="Proteomes" id="UP000291020"/>
    </source>
</evidence>
<evidence type="ECO:0000256" key="11">
    <source>
        <dbReference type="ARBA" id="ARBA00023180"/>
    </source>
</evidence>
<dbReference type="Ensembl" id="ENSGAGT00000006204.1">
    <property type="protein sequence ID" value="ENSGAGP00000005334.1"/>
    <property type="gene ID" value="ENSGAGG00000004317.1"/>
</dbReference>
<feature type="transmembrane region" description="Helical" evidence="14">
    <location>
        <begin position="101"/>
        <end position="123"/>
    </location>
</feature>
<dbReference type="AlphaFoldDB" id="A0A452GTI8"/>
<feature type="transmembrane region" description="Helical" evidence="14">
    <location>
        <begin position="276"/>
        <end position="295"/>
    </location>
</feature>
<feature type="transmembrane region" description="Helical" evidence="14">
    <location>
        <begin position="62"/>
        <end position="81"/>
    </location>
</feature>
<dbReference type="GO" id="GO:0004930">
    <property type="term" value="F:G protein-coupled receptor activity"/>
    <property type="evidence" value="ECO:0007669"/>
    <property type="project" value="UniProtKB-KW"/>
</dbReference>
<dbReference type="Gene3D" id="1.20.1070.10">
    <property type="entry name" value="Rhodopsin 7-helix transmembrane proteins"/>
    <property type="match status" value="1"/>
</dbReference>
<reference evidence="17" key="1">
    <citation type="journal article" date="2017" name="PLoS ONE">
        <title>The Agassiz's desert tortoise genome provides a resource for the conservation of a threatened species.</title>
        <authorList>
            <person name="Tollis M."/>
            <person name="DeNardo D.F."/>
            <person name="Cornelius J.A."/>
            <person name="Dolby G.A."/>
            <person name="Edwards T."/>
            <person name="Henen B.T."/>
            <person name="Karl A.E."/>
            <person name="Murphy R.W."/>
            <person name="Kusumi K."/>
        </authorList>
    </citation>
    <scope>NUCLEOTIDE SEQUENCE [LARGE SCALE GENOMIC DNA]</scope>
</reference>
<feature type="transmembrane region" description="Helical" evidence="14">
    <location>
        <begin position="210"/>
        <end position="229"/>
    </location>
</feature>
<feature type="transmembrane region" description="Helical" evidence="14">
    <location>
        <begin position="241"/>
        <end position="264"/>
    </location>
</feature>
<evidence type="ECO:0000256" key="14">
    <source>
        <dbReference type="RuleBase" id="RU363047"/>
    </source>
</evidence>
<protein>
    <recommendedName>
        <fullName evidence="14">Olfactory receptor</fullName>
    </recommendedName>
</protein>
<evidence type="ECO:0000256" key="10">
    <source>
        <dbReference type="ARBA" id="ARBA00023170"/>
    </source>
</evidence>
<feature type="transmembrane region" description="Helical" evidence="14">
    <location>
        <begin position="28"/>
        <end position="50"/>
    </location>
</feature>
<dbReference type="Pfam" id="PF13853">
    <property type="entry name" value="7tm_4"/>
    <property type="match status" value="1"/>
</dbReference>
<comment type="similarity">
    <text evidence="13">Belongs to the G-protein coupled receptor 1 family.</text>
</comment>
<proteinExistence type="inferred from homology"/>
<evidence type="ECO:0000256" key="8">
    <source>
        <dbReference type="ARBA" id="ARBA00023136"/>
    </source>
</evidence>
<sequence>MAGLEKRNHTQITEFLLVGFETFPELQITLFVVFFIIYLGTVAGNLLLILTVWTDHHLHTPMYFFLSNLSFLETGYISNIIPRLLVSLATGDKTISLLGCFLQLFVFSFLGATECFLLTGMSYDRYLAICDPLHYASNMSPRASFWMAFASWTLGFVASFFTIIMASMLPFCGPHEINHFFCDLTAVLKLPCTDTSLIEMTALISSSTVLVIPFALTIMSYVYIILTILRLPSNNGRKKAFSTCSSHLIVVSTFYGALIIMYVVPSGNQSLDFNKAFSLLYIVVTPMLNPIVYSLRNQEVKDALSRSLTKMWYSIKM</sequence>
<dbReference type="SUPFAM" id="SSF81321">
    <property type="entry name" value="Family A G protein-coupled receptor-like"/>
    <property type="match status" value="1"/>
</dbReference>
<feature type="transmembrane region" description="Helical" evidence="14">
    <location>
        <begin position="144"/>
        <end position="169"/>
    </location>
</feature>
<evidence type="ECO:0000313" key="16">
    <source>
        <dbReference type="Ensembl" id="ENSGAGP00000005334.1"/>
    </source>
</evidence>
<dbReference type="PROSITE" id="PS00237">
    <property type="entry name" value="G_PROTEIN_RECEP_F1_1"/>
    <property type="match status" value="1"/>
</dbReference>
<evidence type="ECO:0000259" key="15">
    <source>
        <dbReference type="PROSITE" id="PS50262"/>
    </source>
</evidence>
<dbReference type="InterPro" id="IPR000725">
    <property type="entry name" value="Olfact_rcpt"/>
</dbReference>
<name>A0A452GTI8_9SAUR</name>
<keyword evidence="7 13" id="KW-0297">G-protein coupled receptor</keyword>
<dbReference type="InterPro" id="IPR000276">
    <property type="entry name" value="GPCR_Rhodpsn"/>
</dbReference>
<dbReference type="CDD" id="cd15911">
    <property type="entry name" value="7tmA_OR11A-like"/>
    <property type="match status" value="1"/>
</dbReference>
<evidence type="ECO:0000256" key="13">
    <source>
        <dbReference type="RuleBase" id="RU000688"/>
    </source>
</evidence>
<comment type="subcellular location">
    <subcellularLocation>
        <location evidence="1 14">Cell membrane</location>
        <topology evidence="1 14">Multi-pass membrane protein</topology>
    </subcellularLocation>
</comment>
<keyword evidence="8 14" id="KW-0472">Membrane</keyword>
<evidence type="ECO:0000256" key="1">
    <source>
        <dbReference type="ARBA" id="ARBA00004651"/>
    </source>
</evidence>
<evidence type="ECO:0000256" key="2">
    <source>
        <dbReference type="ARBA" id="ARBA00022475"/>
    </source>
</evidence>
<feature type="domain" description="G-protein coupled receptors family 1 profile" evidence="15">
    <location>
        <begin position="44"/>
        <end position="293"/>
    </location>
</feature>
<keyword evidence="9" id="KW-1015">Disulfide bond</keyword>
<evidence type="ECO:0000256" key="5">
    <source>
        <dbReference type="ARBA" id="ARBA00022725"/>
    </source>
</evidence>
<evidence type="ECO:0000256" key="9">
    <source>
        <dbReference type="ARBA" id="ARBA00023157"/>
    </source>
</evidence>
<keyword evidence="6 14" id="KW-1133">Transmembrane helix</keyword>
<keyword evidence="10 13" id="KW-0675">Receptor</keyword>
<keyword evidence="17" id="KW-1185">Reference proteome</keyword>
<keyword evidence="3 14" id="KW-0716">Sensory transduction</keyword>
<dbReference type="InterPro" id="IPR017452">
    <property type="entry name" value="GPCR_Rhodpsn_7TM"/>
</dbReference>
<dbReference type="GO" id="GO:0005886">
    <property type="term" value="C:plasma membrane"/>
    <property type="evidence" value="ECO:0007669"/>
    <property type="project" value="UniProtKB-SubCell"/>
</dbReference>
<dbReference type="PRINTS" id="PR00237">
    <property type="entry name" value="GPCRRHODOPSN"/>
</dbReference>
<keyword evidence="4 13" id="KW-0812">Transmembrane</keyword>
<evidence type="ECO:0000256" key="6">
    <source>
        <dbReference type="ARBA" id="ARBA00022989"/>
    </source>
</evidence>
<dbReference type="InterPro" id="IPR050939">
    <property type="entry name" value="Olfactory_GPCR1"/>
</dbReference>
<dbReference type="PANTHER" id="PTHR24242:SF397">
    <property type="entry name" value="OLFACTORY RECEPTOR"/>
    <property type="match status" value="1"/>
</dbReference>
<evidence type="ECO:0000256" key="7">
    <source>
        <dbReference type="ARBA" id="ARBA00023040"/>
    </source>
</evidence>
<keyword evidence="11" id="KW-0325">Glycoprotein</keyword>
<evidence type="ECO:0000256" key="3">
    <source>
        <dbReference type="ARBA" id="ARBA00022606"/>
    </source>
</evidence>
<keyword evidence="2 14" id="KW-1003">Cell membrane</keyword>
<dbReference type="GO" id="GO:0004984">
    <property type="term" value="F:olfactory receptor activity"/>
    <property type="evidence" value="ECO:0007669"/>
    <property type="project" value="InterPro"/>
</dbReference>
<keyword evidence="12 13" id="KW-0807">Transducer</keyword>
<organism evidence="16 17">
    <name type="scientific">Gopherus agassizii</name>
    <name type="common">Agassiz's desert tortoise</name>
    <dbReference type="NCBI Taxonomy" id="38772"/>
    <lineage>
        <taxon>Eukaryota</taxon>
        <taxon>Metazoa</taxon>
        <taxon>Chordata</taxon>
        <taxon>Craniata</taxon>
        <taxon>Vertebrata</taxon>
        <taxon>Euteleostomi</taxon>
        <taxon>Archelosauria</taxon>
        <taxon>Testudinata</taxon>
        <taxon>Testudines</taxon>
        <taxon>Cryptodira</taxon>
        <taxon>Durocryptodira</taxon>
        <taxon>Testudinoidea</taxon>
        <taxon>Testudinidae</taxon>
        <taxon>Gopherus</taxon>
    </lineage>
</organism>
<reference evidence="16" key="2">
    <citation type="submission" date="2025-08" db="UniProtKB">
        <authorList>
            <consortium name="Ensembl"/>
        </authorList>
    </citation>
    <scope>IDENTIFICATION</scope>
</reference>
<dbReference type="Proteomes" id="UP000291020">
    <property type="component" value="Unassembled WGS sequence"/>
</dbReference>
<keyword evidence="5 14" id="KW-0552">Olfaction</keyword>
<dbReference type="FunFam" id="1.20.1070.10:FF:000010">
    <property type="entry name" value="Olfactory receptor"/>
    <property type="match status" value="1"/>
</dbReference>
<reference evidence="16" key="3">
    <citation type="submission" date="2025-09" db="UniProtKB">
        <authorList>
            <consortium name="Ensembl"/>
        </authorList>
    </citation>
    <scope>IDENTIFICATION</scope>
</reference>
<evidence type="ECO:0000256" key="12">
    <source>
        <dbReference type="ARBA" id="ARBA00023224"/>
    </source>
</evidence>
<dbReference type="PANTHER" id="PTHR24242">
    <property type="entry name" value="G-PROTEIN COUPLED RECEPTOR"/>
    <property type="match status" value="1"/>
</dbReference>
<dbReference type="PROSITE" id="PS50262">
    <property type="entry name" value="G_PROTEIN_RECEP_F1_2"/>
    <property type="match status" value="1"/>
</dbReference>